<dbReference type="AlphaFoldDB" id="A0A7D9LAL1"/>
<proteinExistence type="predicted"/>
<keyword evidence="2" id="KW-1185">Reference proteome</keyword>
<dbReference type="OrthoDB" id="10040528at2759"/>
<reference evidence="1" key="1">
    <citation type="submission" date="2020-04" db="EMBL/GenBank/DDBJ databases">
        <authorList>
            <person name="Alioto T."/>
            <person name="Alioto T."/>
            <person name="Gomez Garrido J."/>
        </authorList>
    </citation>
    <scope>NUCLEOTIDE SEQUENCE</scope>
    <source>
        <strain evidence="1">A484AB</strain>
    </source>
</reference>
<evidence type="ECO:0000313" key="1">
    <source>
        <dbReference type="EMBL" id="CAB4030822.1"/>
    </source>
</evidence>
<name>A0A7D9LAL1_PARCT</name>
<dbReference type="EMBL" id="CACRXK020017162">
    <property type="protein sequence ID" value="CAB4030822.1"/>
    <property type="molecule type" value="Genomic_DNA"/>
</dbReference>
<gene>
    <name evidence="1" type="ORF">PACLA_8A035174</name>
</gene>
<sequence length="139" mass="15963">MYQKHNHSKTCRKYKNVSCRFNFGQYFTKHTIVAEPLDVNLDDESKSSILNRRKEILCSVKQKIDEVLNPSKESYDATLTETDILNSVGISEDEYYWALSISPDSDFDLHLNRPVDSCFINNYFVAGIKGFAANVDLQP</sequence>
<feature type="non-terminal residue" evidence="1">
    <location>
        <position position="139"/>
    </location>
</feature>
<comment type="caution">
    <text evidence="1">The sequence shown here is derived from an EMBL/GenBank/DDBJ whole genome shotgun (WGS) entry which is preliminary data.</text>
</comment>
<accession>A0A7D9LAL1</accession>
<dbReference type="Proteomes" id="UP001152795">
    <property type="component" value="Unassembled WGS sequence"/>
</dbReference>
<protein>
    <submittedName>
        <fullName evidence="1">Uncharacterized protein</fullName>
    </submittedName>
</protein>
<evidence type="ECO:0000313" key="2">
    <source>
        <dbReference type="Proteomes" id="UP001152795"/>
    </source>
</evidence>
<organism evidence="1 2">
    <name type="scientific">Paramuricea clavata</name>
    <name type="common">Red gorgonian</name>
    <name type="synonym">Violescent sea-whip</name>
    <dbReference type="NCBI Taxonomy" id="317549"/>
    <lineage>
        <taxon>Eukaryota</taxon>
        <taxon>Metazoa</taxon>
        <taxon>Cnidaria</taxon>
        <taxon>Anthozoa</taxon>
        <taxon>Octocorallia</taxon>
        <taxon>Malacalcyonacea</taxon>
        <taxon>Plexauridae</taxon>
        <taxon>Paramuricea</taxon>
    </lineage>
</organism>